<sequence length="285" mass="31356">MEAKDKAFSNKKTLLVKGNLMDLTYPKVMGIINATPDSFYDGGKNVDLSKAVGSVEKMMVEGADIIDIGGYSTKPNAAEVSQQEEMDRVLPLISILIEKFPSIVISIDTFRSEVAKQAVIAGASIVNDVSGGNLDEGMFETVSHLQVPYILMHMRGTPATMQNLTEYDHLMKDVVYDLSEKILKLRSLQVSDIIVDPGFGFAKSLDQNYEMLKNLSYFKELDCPVLVGVSRKSMIYKLLGGEAMQALNGTTALNMYSLINGASILRVHDVKEAAETVKLFNKLKN</sequence>
<dbReference type="OrthoDB" id="9811744at2"/>
<dbReference type="EC" id="2.5.1.15" evidence="4 9"/>
<dbReference type="GO" id="GO:0046656">
    <property type="term" value="P:folic acid biosynthetic process"/>
    <property type="evidence" value="ECO:0007669"/>
    <property type="project" value="UniProtKB-KW"/>
</dbReference>
<proteinExistence type="inferred from homology"/>
<evidence type="ECO:0000256" key="2">
    <source>
        <dbReference type="ARBA" id="ARBA00001946"/>
    </source>
</evidence>
<dbReference type="GO" id="GO:0046654">
    <property type="term" value="P:tetrahydrofolate biosynthetic process"/>
    <property type="evidence" value="ECO:0007669"/>
    <property type="project" value="UniProtKB-UniPathway"/>
</dbReference>
<dbReference type="Gene3D" id="3.20.20.20">
    <property type="entry name" value="Dihydropteroate synthase-like"/>
    <property type="match status" value="1"/>
</dbReference>
<evidence type="ECO:0000256" key="3">
    <source>
        <dbReference type="ARBA" id="ARBA00004763"/>
    </source>
</evidence>
<name>A0A1X7JX76_9BACT</name>
<dbReference type="GO" id="GO:0046872">
    <property type="term" value="F:metal ion binding"/>
    <property type="evidence" value="ECO:0007669"/>
    <property type="project" value="UniProtKB-KW"/>
</dbReference>
<dbReference type="PANTHER" id="PTHR20941">
    <property type="entry name" value="FOLATE SYNTHESIS PROTEINS"/>
    <property type="match status" value="1"/>
</dbReference>
<evidence type="ECO:0000256" key="9">
    <source>
        <dbReference type="RuleBase" id="RU361205"/>
    </source>
</evidence>
<dbReference type="InterPro" id="IPR000489">
    <property type="entry name" value="Pterin-binding_dom"/>
</dbReference>
<dbReference type="NCBIfam" id="TIGR01496">
    <property type="entry name" value="DHPS"/>
    <property type="match status" value="1"/>
</dbReference>
<feature type="domain" description="Pterin-binding" evidence="10">
    <location>
        <begin position="26"/>
        <end position="278"/>
    </location>
</feature>
<reference evidence="12" key="1">
    <citation type="submission" date="2017-04" db="EMBL/GenBank/DDBJ databases">
        <authorList>
            <person name="Varghese N."/>
            <person name="Submissions S."/>
        </authorList>
    </citation>
    <scope>NUCLEOTIDE SEQUENCE [LARGE SCALE GENOMIC DNA]</scope>
    <source>
        <strain evidence="12">DSM 4125</strain>
    </source>
</reference>
<comment type="function">
    <text evidence="9">Catalyzes the condensation of para-aminobenzoate (pABA) with 6-hydroxymethyl-7,8-dihydropterin diphosphate (DHPt-PP) to form 7,8-dihydropteroate (H2Pte), the immediate precursor of folate derivatives.</text>
</comment>
<dbReference type="AlphaFoldDB" id="A0A1X7JX76"/>
<evidence type="ECO:0000256" key="5">
    <source>
        <dbReference type="ARBA" id="ARBA00022679"/>
    </source>
</evidence>
<dbReference type="EMBL" id="FXAW01000004">
    <property type="protein sequence ID" value="SMG33072.1"/>
    <property type="molecule type" value="Genomic_DNA"/>
</dbReference>
<evidence type="ECO:0000256" key="6">
    <source>
        <dbReference type="ARBA" id="ARBA00022723"/>
    </source>
</evidence>
<dbReference type="PROSITE" id="PS00793">
    <property type="entry name" value="DHPS_2"/>
    <property type="match status" value="1"/>
</dbReference>
<dbReference type="PANTHER" id="PTHR20941:SF1">
    <property type="entry name" value="FOLIC ACID SYNTHESIS PROTEIN FOL1"/>
    <property type="match status" value="1"/>
</dbReference>
<evidence type="ECO:0000256" key="7">
    <source>
        <dbReference type="ARBA" id="ARBA00022842"/>
    </source>
</evidence>
<evidence type="ECO:0000259" key="10">
    <source>
        <dbReference type="PROSITE" id="PS50972"/>
    </source>
</evidence>
<dbReference type="SUPFAM" id="SSF51717">
    <property type="entry name" value="Dihydropteroate synthetase-like"/>
    <property type="match status" value="1"/>
</dbReference>
<keyword evidence="12" id="KW-1185">Reference proteome</keyword>
<comment type="pathway">
    <text evidence="3 9">Cofactor biosynthesis; tetrahydrofolate biosynthesis; 7,8-dihydrofolate from 2-amino-4-hydroxy-6-hydroxymethyl-7,8-dihydropteridine diphosphate and 4-aminobenzoate: step 1/2.</text>
</comment>
<dbReference type="PROSITE" id="PS00792">
    <property type="entry name" value="DHPS_1"/>
    <property type="match status" value="1"/>
</dbReference>
<evidence type="ECO:0000313" key="12">
    <source>
        <dbReference type="Proteomes" id="UP000193804"/>
    </source>
</evidence>
<dbReference type="InterPro" id="IPR011005">
    <property type="entry name" value="Dihydropteroate_synth-like_sf"/>
</dbReference>
<dbReference type="InterPro" id="IPR006390">
    <property type="entry name" value="DHP_synth_dom"/>
</dbReference>
<evidence type="ECO:0000256" key="4">
    <source>
        <dbReference type="ARBA" id="ARBA00012458"/>
    </source>
</evidence>
<keyword evidence="5 9" id="KW-0808">Transferase</keyword>
<dbReference type="GO" id="GO:0004156">
    <property type="term" value="F:dihydropteroate synthase activity"/>
    <property type="evidence" value="ECO:0007669"/>
    <property type="project" value="UniProtKB-EC"/>
</dbReference>
<dbReference type="GO" id="GO:0005829">
    <property type="term" value="C:cytosol"/>
    <property type="evidence" value="ECO:0007669"/>
    <property type="project" value="TreeGrafter"/>
</dbReference>
<comment type="catalytic activity">
    <reaction evidence="1">
        <text>(7,8-dihydropterin-6-yl)methyl diphosphate + 4-aminobenzoate = 7,8-dihydropteroate + diphosphate</text>
        <dbReference type="Rhea" id="RHEA:19949"/>
        <dbReference type="ChEBI" id="CHEBI:17836"/>
        <dbReference type="ChEBI" id="CHEBI:17839"/>
        <dbReference type="ChEBI" id="CHEBI:33019"/>
        <dbReference type="ChEBI" id="CHEBI:72950"/>
        <dbReference type="EC" id="2.5.1.15"/>
    </reaction>
</comment>
<gene>
    <name evidence="11" type="ORF">SAMN05661096_02070</name>
</gene>
<evidence type="ECO:0000256" key="8">
    <source>
        <dbReference type="ARBA" id="ARBA00022909"/>
    </source>
</evidence>
<dbReference type="PROSITE" id="PS50972">
    <property type="entry name" value="PTERIN_BINDING"/>
    <property type="match status" value="1"/>
</dbReference>
<evidence type="ECO:0000313" key="11">
    <source>
        <dbReference type="EMBL" id="SMG33072.1"/>
    </source>
</evidence>
<organism evidence="11 12">
    <name type="scientific">Marivirga sericea</name>
    <dbReference type="NCBI Taxonomy" id="1028"/>
    <lineage>
        <taxon>Bacteria</taxon>
        <taxon>Pseudomonadati</taxon>
        <taxon>Bacteroidota</taxon>
        <taxon>Cytophagia</taxon>
        <taxon>Cytophagales</taxon>
        <taxon>Marivirgaceae</taxon>
        <taxon>Marivirga</taxon>
    </lineage>
</organism>
<dbReference type="STRING" id="1028.SAMN05661096_02070"/>
<keyword evidence="7 9" id="KW-0460">Magnesium</keyword>
<comment type="similarity">
    <text evidence="9">Belongs to the DHPS family.</text>
</comment>
<keyword evidence="8 9" id="KW-0289">Folate biosynthesis</keyword>
<evidence type="ECO:0000256" key="1">
    <source>
        <dbReference type="ARBA" id="ARBA00000012"/>
    </source>
</evidence>
<dbReference type="CDD" id="cd00739">
    <property type="entry name" value="DHPS"/>
    <property type="match status" value="1"/>
</dbReference>
<dbReference type="Pfam" id="PF00809">
    <property type="entry name" value="Pterin_bind"/>
    <property type="match status" value="1"/>
</dbReference>
<comment type="cofactor">
    <cofactor evidence="2 9">
        <name>Mg(2+)</name>
        <dbReference type="ChEBI" id="CHEBI:18420"/>
    </cofactor>
</comment>
<keyword evidence="6 9" id="KW-0479">Metal-binding</keyword>
<accession>A0A1X7JX76</accession>
<dbReference type="Proteomes" id="UP000193804">
    <property type="component" value="Unassembled WGS sequence"/>
</dbReference>
<dbReference type="UniPathway" id="UPA00077">
    <property type="reaction ID" value="UER00156"/>
</dbReference>
<dbReference type="InterPro" id="IPR045031">
    <property type="entry name" value="DHP_synth-like"/>
</dbReference>
<protein>
    <recommendedName>
        <fullName evidence="4 9">Dihydropteroate synthase</fullName>
        <shortName evidence="9">DHPS</shortName>
        <ecNumber evidence="4 9">2.5.1.15</ecNumber>
    </recommendedName>
    <alternativeName>
        <fullName evidence="9">Dihydropteroate pyrophosphorylase</fullName>
    </alternativeName>
</protein>